<organism evidence="3">
    <name type="scientific">Noccaea caerulescens</name>
    <name type="common">Alpine penny-cress</name>
    <name type="synonym">Thlaspi caerulescens</name>
    <dbReference type="NCBI Taxonomy" id="107243"/>
    <lineage>
        <taxon>Eukaryota</taxon>
        <taxon>Viridiplantae</taxon>
        <taxon>Streptophyta</taxon>
        <taxon>Embryophyta</taxon>
        <taxon>Tracheophyta</taxon>
        <taxon>Spermatophyta</taxon>
        <taxon>Magnoliopsida</taxon>
        <taxon>eudicotyledons</taxon>
        <taxon>Gunneridae</taxon>
        <taxon>Pentapetalae</taxon>
        <taxon>rosids</taxon>
        <taxon>malvids</taxon>
        <taxon>Brassicales</taxon>
        <taxon>Brassicaceae</taxon>
        <taxon>Coluteocarpeae</taxon>
        <taxon>Noccaea</taxon>
    </lineage>
</organism>
<feature type="region of interest" description="Disordered" evidence="1">
    <location>
        <begin position="99"/>
        <end position="118"/>
    </location>
</feature>
<name>A0A1J3GN53_NOCCA</name>
<dbReference type="Pfam" id="PF13966">
    <property type="entry name" value="zf-RVT"/>
    <property type="match status" value="1"/>
</dbReference>
<sequence>MWLVFLGRLPTKDRLRRWGMNVPEVCVLCSSHQESHGHLFFSCSFTKEIYMAEAKDFCFWLVYKPHNSEAYAAGHSLRGLERKKWQDLLGFINTTLSRQTRSRQDDQGPPVILPSFGQ</sequence>
<dbReference type="AlphaFoldDB" id="A0A1J3GN53"/>
<accession>A0A1J3GN53</accession>
<reference evidence="3" key="1">
    <citation type="submission" date="2016-07" db="EMBL/GenBank/DDBJ databases">
        <title>De novo transcriptome assembly of four accessions of the metal hyperaccumulator plant Noccaea caerulescens.</title>
        <authorList>
            <person name="Blande D."/>
            <person name="Halimaa P."/>
            <person name="Tervahauta A.I."/>
            <person name="Aarts M.G."/>
            <person name="Karenlampi S.O."/>
        </authorList>
    </citation>
    <scope>NUCLEOTIDE SEQUENCE</scope>
</reference>
<gene>
    <name evidence="3" type="ORF">LE_TR13342_c0_g1_i1_g.43074</name>
</gene>
<evidence type="ECO:0000256" key="1">
    <source>
        <dbReference type="SAM" id="MobiDB-lite"/>
    </source>
</evidence>
<evidence type="ECO:0000259" key="2">
    <source>
        <dbReference type="Pfam" id="PF13966"/>
    </source>
</evidence>
<proteinExistence type="predicted"/>
<dbReference type="EMBL" id="GEVL01020191">
    <property type="protein sequence ID" value="JAU57150.1"/>
    <property type="molecule type" value="Transcribed_RNA"/>
</dbReference>
<evidence type="ECO:0000313" key="3">
    <source>
        <dbReference type="EMBL" id="JAU57150.1"/>
    </source>
</evidence>
<feature type="domain" description="Reverse transcriptase zinc-binding" evidence="2">
    <location>
        <begin position="1"/>
        <end position="49"/>
    </location>
</feature>
<dbReference type="InterPro" id="IPR026960">
    <property type="entry name" value="RVT-Znf"/>
</dbReference>
<protein>
    <recommendedName>
        <fullName evidence="2">Reverse transcriptase zinc-binding domain-containing protein</fullName>
    </recommendedName>
</protein>